<dbReference type="EMBL" id="KN831776">
    <property type="protein sequence ID" value="KIM42993.1"/>
    <property type="molecule type" value="Genomic_DNA"/>
</dbReference>
<dbReference type="AlphaFoldDB" id="A0A0C2XZF1"/>
<proteinExistence type="predicted"/>
<reference evidence="1 2" key="1">
    <citation type="submission" date="2014-04" db="EMBL/GenBank/DDBJ databases">
        <authorList>
            <consortium name="DOE Joint Genome Institute"/>
            <person name="Kuo A."/>
            <person name="Gay G."/>
            <person name="Dore J."/>
            <person name="Kohler A."/>
            <person name="Nagy L.G."/>
            <person name="Floudas D."/>
            <person name="Copeland A."/>
            <person name="Barry K.W."/>
            <person name="Cichocki N."/>
            <person name="Veneault-Fourrey C."/>
            <person name="LaButti K."/>
            <person name="Lindquist E.A."/>
            <person name="Lipzen A."/>
            <person name="Lundell T."/>
            <person name="Morin E."/>
            <person name="Murat C."/>
            <person name="Sun H."/>
            <person name="Tunlid A."/>
            <person name="Henrissat B."/>
            <person name="Grigoriev I.V."/>
            <person name="Hibbett D.S."/>
            <person name="Martin F."/>
            <person name="Nordberg H.P."/>
            <person name="Cantor M.N."/>
            <person name="Hua S.X."/>
        </authorList>
    </citation>
    <scope>NUCLEOTIDE SEQUENCE [LARGE SCALE GENOMIC DNA]</scope>
    <source>
        <strain evidence="2">h7</strain>
    </source>
</reference>
<reference evidence="2" key="2">
    <citation type="submission" date="2015-01" db="EMBL/GenBank/DDBJ databases">
        <title>Evolutionary Origins and Diversification of the Mycorrhizal Mutualists.</title>
        <authorList>
            <consortium name="DOE Joint Genome Institute"/>
            <consortium name="Mycorrhizal Genomics Consortium"/>
            <person name="Kohler A."/>
            <person name="Kuo A."/>
            <person name="Nagy L.G."/>
            <person name="Floudas D."/>
            <person name="Copeland A."/>
            <person name="Barry K.W."/>
            <person name="Cichocki N."/>
            <person name="Veneault-Fourrey C."/>
            <person name="LaButti K."/>
            <person name="Lindquist E.A."/>
            <person name="Lipzen A."/>
            <person name="Lundell T."/>
            <person name="Morin E."/>
            <person name="Murat C."/>
            <person name="Riley R."/>
            <person name="Ohm R."/>
            <person name="Sun H."/>
            <person name="Tunlid A."/>
            <person name="Henrissat B."/>
            <person name="Grigoriev I.V."/>
            <person name="Hibbett D.S."/>
            <person name="Martin F."/>
        </authorList>
    </citation>
    <scope>NUCLEOTIDE SEQUENCE [LARGE SCALE GENOMIC DNA]</scope>
    <source>
        <strain evidence="2">h7</strain>
    </source>
</reference>
<gene>
    <name evidence="1" type="ORF">M413DRAFT_393340</name>
</gene>
<evidence type="ECO:0000313" key="2">
    <source>
        <dbReference type="Proteomes" id="UP000053424"/>
    </source>
</evidence>
<name>A0A0C2XZF1_HEBCY</name>
<evidence type="ECO:0000313" key="1">
    <source>
        <dbReference type="EMBL" id="KIM42993.1"/>
    </source>
</evidence>
<dbReference type="Proteomes" id="UP000053424">
    <property type="component" value="Unassembled WGS sequence"/>
</dbReference>
<dbReference type="HOGENOM" id="CLU_2705088_0_0_1"/>
<sequence length="73" mass="7837">MMPLASPCCPEESNRLRPSLLCVNLFAFDQELVYKAGAGHGQLILGALIGSRNCSALGIILNCFDLRCPGNRS</sequence>
<organism evidence="1 2">
    <name type="scientific">Hebeloma cylindrosporum</name>
    <dbReference type="NCBI Taxonomy" id="76867"/>
    <lineage>
        <taxon>Eukaryota</taxon>
        <taxon>Fungi</taxon>
        <taxon>Dikarya</taxon>
        <taxon>Basidiomycota</taxon>
        <taxon>Agaricomycotina</taxon>
        <taxon>Agaricomycetes</taxon>
        <taxon>Agaricomycetidae</taxon>
        <taxon>Agaricales</taxon>
        <taxon>Agaricineae</taxon>
        <taxon>Hymenogastraceae</taxon>
        <taxon>Hebeloma</taxon>
    </lineage>
</organism>
<protein>
    <submittedName>
        <fullName evidence="1">Uncharacterized protein</fullName>
    </submittedName>
</protein>
<accession>A0A0C2XZF1</accession>
<keyword evidence="2" id="KW-1185">Reference proteome</keyword>